<protein>
    <recommendedName>
        <fullName evidence="2">MIF4G domain-containing protein</fullName>
    </recommendedName>
</protein>
<dbReference type="Pfam" id="PF02854">
    <property type="entry name" value="MIF4G"/>
    <property type="match status" value="1"/>
</dbReference>
<dbReference type="Proteomes" id="UP000824469">
    <property type="component" value="Unassembled WGS sequence"/>
</dbReference>
<feature type="non-terminal residue" evidence="3">
    <location>
        <position position="1"/>
    </location>
</feature>
<feature type="region of interest" description="Disordered" evidence="1">
    <location>
        <begin position="20"/>
        <end position="55"/>
    </location>
</feature>
<dbReference type="AlphaFoldDB" id="A0AA38G2J6"/>
<evidence type="ECO:0000313" key="4">
    <source>
        <dbReference type="Proteomes" id="UP000824469"/>
    </source>
</evidence>
<evidence type="ECO:0000259" key="2">
    <source>
        <dbReference type="SMART" id="SM00543"/>
    </source>
</evidence>
<comment type="caution">
    <text evidence="3">The sequence shown here is derived from an EMBL/GenBank/DDBJ whole genome shotgun (WGS) entry which is preliminary data.</text>
</comment>
<proteinExistence type="predicted"/>
<dbReference type="InterPro" id="IPR003890">
    <property type="entry name" value="MIF4G-like_typ-3"/>
</dbReference>
<feature type="compositionally biased region" description="Basic and acidic residues" evidence="1">
    <location>
        <begin position="20"/>
        <end position="34"/>
    </location>
</feature>
<feature type="region of interest" description="Disordered" evidence="1">
    <location>
        <begin position="298"/>
        <end position="320"/>
    </location>
</feature>
<feature type="compositionally biased region" description="Basic and acidic residues" evidence="1">
    <location>
        <begin position="194"/>
        <end position="207"/>
    </location>
</feature>
<evidence type="ECO:0000313" key="3">
    <source>
        <dbReference type="EMBL" id="KAH9314922.1"/>
    </source>
</evidence>
<feature type="region of interest" description="Disordered" evidence="1">
    <location>
        <begin position="83"/>
        <end position="113"/>
    </location>
</feature>
<dbReference type="Gene3D" id="1.25.40.180">
    <property type="match status" value="1"/>
</dbReference>
<feature type="compositionally biased region" description="Basic residues" evidence="1">
    <location>
        <begin position="36"/>
        <end position="54"/>
    </location>
</feature>
<accession>A0AA38G2J6</accession>
<keyword evidence="4" id="KW-1185">Reference proteome</keyword>
<dbReference type="PANTHER" id="PTHR18034:SF4">
    <property type="entry name" value="NUCLEOLAR MIF4G DOMAIN-CONTAINING PROTEIN 1"/>
    <property type="match status" value="1"/>
</dbReference>
<dbReference type="GO" id="GO:0005730">
    <property type="term" value="C:nucleolus"/>
    <property type="evidence" value="ECO:0007669"/>
    <property type="project" value="TreeGrafter"/>
</dbReference>
<dbReference type="InterPro" id="IPR050781">
    <property type="entry name" value="CWC22_splicing_factor"/>
</dbReference>
<feature type="non-terminal residue" evidence="3">
    <location>
        <position position="660"/>
    </location>
</feature>
<reference evidence="3 4" key="1">
    <citation type="journal article" date="2021" name="Nat. Plants">
        <title>The Taxus genome provides insights into paclitaxel biosynthesis.</title>
        <authorList>
            <person name="Xiong X."/>
            <person name="Gou J."/>
            <person name="Liao Q."/>
            <person name="Li Y."/>
            <person name="Zhou Q."/>
            <person name="Bi G."/>
            <person name="Li C."/>
            <person name="Du R."/>
            <person name="Wang X."/>
            <person name="Sun T."/>
            <person name="Guo L."/>
            <person name="Liang H."/>
            <person name="Lu P."/>
            <person name="Wu Y."/>
            <person name="Zhang Z."/>
            <person name="Ro D.K."/>
            <person name="Shang Y."/>
            <person name="Huang S."/>
            <person name="Yan J."/>
        </authorList>
    </citation>
    <scope>NUCLEOTIDE SEQUENCE [LARGE SCALE GENOMIC DNA]</scope>
    <source>
        <strain evidence="3">Ta-2019</strain>
    </source>
</reference>
<dbReference type="SUPFAM" id="SSF48371">
    <property type="entry name" value="ARM repeat"/>
    <property type="match status" value="1"/>
</dbReference>
<feature type="region of interest" description="Disordered" evidence="1">
    <location>
        <begin position="194"/>
        <end position="229"/>
    </location>
</feature>
<gene>
    <name evidence="3" type="ORF">KI387_023549</name>
</gene>
<dbReference type="GO" id="GO:0042274">
    <property type="term" value="P:ribosomal small subunit biogenesis"/>
    <property type="evidence" value="ECO:0007669"/>
    <property type="project" value="TreeGrafter"/>
</dbReference>
<feature type="region of interest" description="Disordered" evidence="1">
    <location>
        <begin position="640"/>
        <end position="660"/>
    </location>
</feature>
<dbReference type="SMART" id="SM00543">
    <property type="entry name" value="MIF4G"/>
    <property type="match status" value="1"/>
</dbReference>
<dbReference type="GO" id="GO:0003723">
    <property type="term" value="F:RNA binding"/>
    <property type="evidence" value="ECO:0007669"/>
    <property type="project" value="InterPro"/>
</dbReference>
<feature type="domain" description="MIF4G" evidence="2">
    <location>
        <begin position="436"/>
        <end position="641"/>
    </location>
</feature>
<dbReference type="InterPro" id="IPR016024">
    <property type="entry name" value="ARM-type_fold"/>
</dbReference>
<dbReference type="EMBL" id="JAHRHJ020000005">
    <property type="protein sequence ID" value="KAH9314922.1"/>
    <property type="molecule type" value="Genomic_DNA"/>
</dbReference>
<organism evidence="3 4">
    <name type="scientific">Taxus chinensis</name>
    <name type="common">Chinese yew</name>
    <name type="synonym">Taxus wallichiana var. chinensis</name>
    <dbReference type="NCBI Taxonomy" id="29808"/>
    <lineage>
        <taxon>Eukaryota</taxon>
        <taxon>Viridiplantae</taxon>
        <taxon>Streptophyta</taxon>
        <taxon>Embryophyta</taxon>
        <taxon>Tracheophyta</taxon>
        <taxon>Spermatophyta</taxon>
        <taxon>Pinopsida</taxon>
        <taxon>Pinidae</taxon>
        <taxon>Conifers II</taxon>
        <taxon>Cupressales</taxon>
        <taxon>Taxaceae</taxon>
        <taxon>Taxus</taxon>
    </lineage>
</organism>
<dbReference type="PANTHER" id="PTHR18034">
    <property type="entry name" value="CELL CYCLE CONTROL PROTEIN CWF22-RELATED"/>
    <property type="match status" value="1"/>
</dbReference>
<name>A0AA38G2J6_TAXCH</name>
<evidence type="ECO:0000256" key="1">
    <source>
        <dbReference type="SAM" id="MobiDB-lite"/>
    </source>
</evidence>
<sequence>YIAFSCLLVKKAAVVHMEKEAAKSRKERRKEARSAKQQHRLQSRVHHQAFKKRKREESMLLKTNKVVSLCDGKNSVFDKKIRKCQNNVKPNDRASKNSRMNASTDKPSSRKLKEHLKMEKKGAVVSGNEDLALKMHLVEMKVKEGGISGSDDDILDGISVEKDSFEVTSCDKELSLGHDQGTKDVGMGSILKMTEKKSKLKDKQPKHETKKKSKLKNKEQKHAKTQVEYRKKPKTKFEEYLKMEEQKTVSADEDLAMEQQLAKRLKVKNGKLGGSDDGLNDLIDGIFSHGDFLEELETQKKEKRKKKTTGELSDTKNKLTKLPEGPTSCVKKDQVFLGSSESSEMLMEVDCVFQDANDNHIEFEESEACVEDGQRNVSETFRTEILGNDSSVSKSGGGTSTKPDQRQSMESSLVKYVAPHLRLNLVNATDESAQTRRHIRGLLNRLSECNVESVAAEISTVFLSHGRSLAAQIVGDEVLASCCKGPRGNEQYAAVFAAFVSGIAASVGMDFGAKLLASLATSFEEEHGKEDGLALRNITLLLSYLYIFGLCSSDLIYDLLDLLSKRLEELDVSTILTILQCCGLCLRSDDPVAMKDFIVGTQQHIHELKALPSGTQDGKPRINGKRMEFMLETICEIKNNKKRPKEESPPHTRLKKWLQK</sequence>
<feature type="region of interest" description="Disordered" evidence="1">
    <location>
        <begin position="384"/>
        <end position="409"/>
    </location>
</feature>
<feature type="compositionally biased region" description="Polar residues" evidence="1">
    <location>
        <begin position="97"/>
        <end position="106"/>
    </location>
</feature>
<feature type="compositionally biased region" description="Basic and acidic residues" evidence="1">
    <location>
        <begin position="216"/>
        <end position="229"/>
    </location>
</feature>